<dbReference type="Gene3D" id="2.80.10.50">
    <property type="match status" value="1"/>
</dbReference>
<keyword evidence="1" id="KW-0732">Signal</keyword>
<dbReference type="Proteomes" id="UP000077266">
    <property type="component" value="Unassembled WGS sequence"/>
</dbReference>
<keyword evidence="3" id="KW-1185">Reference proteome</keyword>
<sequence>MNMIVTSLLTGLSFVALAVSAQGVLPAAGGPYIISSITPGNVDSQFLTVANSQTLPGTAIITTFLTGIPPQNNQLWFLTKLGDDESFGIYKFQSALGSLVNFGMGVQDQAPAVVSPGGSVFNVSTTSVNGQFTIGVVNAFSTPTFNSGLVVTSMSQDIAPGQRAQSSALTAGNTAQMWSIRLAPN</sequence>
<organism evidence="2 3">
    <name type="scientific">Exidia glandulosa HHB12029</name>
    <dbReference type="NCBI Taxonomy" id="1314781"/>
    <lineage>
        <taxon>Eukaryota</taxon>
        <taxon>Fungi</taxon>
        <taxon>Dikarya</taxon>
        <taxon>Basidiomycota</taxon>
        <taxon>Agaricomycotina</taxon>
        <taxon>Agaricomycetes</taxon>
        <taxon>Auriculariales</taxon>
        <taxon>Exidiaceae</taxon>
        <taxon>Exidia</taxon>
    </lineage>
</organism>
<reference evidence="2 3" key="1">
    <citation type="journal article" date="2016" name="Mol. Biol. Evol.">
        <title>Comparative Genomics of Early-Diverging Mushroom-Forming Fungi Provides Insights into the Origins of Lignocellulose Decay Capabilities.</title>
        <authorList>
            <person name="Nagy L.G."/>
            <person name="Riley R."/>
            <person name="Tritt A."/>
            <person name="Adam C."/>
            <person name="Daum C."/>
            <person name="Floudas D."/>
            <person name="Sun H."/>
            <person name="Yadav J.S."/>
            <person name="Pangilinan J."/>
            <person name="Larsson K.H."/>
            <person name="Matsuura K."/>
            <person name="Barry K."/>
            <person name="Labutti K."/>
            <person name="Kuo R."/>
            <person name="Ohm R.A."/>
            <person name="Bhattacharya S.S."/>
            <person name="Shirouzu T."/>
            <person name="Yoshinaga Y."/>
            <person name="Martin F.M."/>
            <person name="Grigoriev I.V."/>
            <person name="Hibbett D.S."/>
        </authorList>
    </citation>
    <scope>NUCLEOTIDE SEQUENCE [LARGE SCALE GENOMIC DNA]</scope>
    <source>
        <strain evidence="2 3">HHB12029</strain>
    </source>
</reference>
<evidence type="ECO:0000256" key="1">
    <source>
        <dbReference type="SAM" id="SignalP"/>
    </source>
</evidence>
<gene>
    <name evidence="2" type="ORF">EXIGLDRAFT_836335</name>
</gene>
<feature type="chain" id="PRO_5007858900" description="Ricin B lectin domain-containing protein" evidence="1">
    <location>
        <begin position="24"/>
        <end position="185"/>
    </location>
</feature>
<accession>A0A165HVX1</accession>
<evidence type="ECO:0000313" key="2">
    <source>
        <dbReference type="EMBL" id="KZV92533.1"/>
    </source>
</evidence>
<dbReference type="InterPro" id="IPR035992">
    <property type="entry name" value="Ricin_B-like_lectins"/>
</dbReference>
<dbReference type="SUPFAM" id="SSF50370">
    <property type="entry name" value="Ricin B-like lectins"/>
    <property type="match status" value="1"/>
</dbReference>
<dbReference type="AlphaFoldDB" id="A0A165HVX1"/>
<name>A0A165HVX1_EXIGL</name>
<protein>
    <recommendedName>
        <fullName evidence="4">Ricin B lectin domain-containing protein</fullName>
    </recommendedName>
</protein>
<dbReference type="EMBL" id="KV426006">
    <property type="protein sequence ID" value="KZV92533.1"/>
    <property type="molecule type" value="Genomic_DNA"/>
</dbReference>
<proteinExistence type="predicted"/>
<dbReference type="CDD" id="cd00161">
    <property type="entry name" value="beta-trefoil_Ricin-like"/>
    <property type="match status" value="1"/>
</dbReference>
<dbReference type="InParanoid" id="A0A165HVX1"/>
<feature type="signal peptide" evidence="1">
    <location>
        <begin position="1"/>
        <end position="23"/>
    </location>
</feature>
<evidence type="ECO:0000313" key="3">
    <source>
        <dbReference type="Proteomes" id="UP000077266"/>
    </source>
</evidence>
<evidence type="ECO:0008006" key="4">
    <source>
        <dbReference type="Google" id="ProtNLM"/>
    </source>
</evidence>